<proteinExistence type="predicted"/>
<gene>
    <name evidence="1" type="ORF">MAM1_0050c03331</name>
</gene>
<accession>A0A0C9LTN3</accession>
<organism evidence="1">
    <name type="scientific">Mucor ambiguus</name>
    <dbReference type="NCBI Taxonomy" id="91626"/>
    <lineage>
        <taxon>Eukaryota</taxon>
        <taxon>Fungi</taxon>
        <taxon>Fungi incertae sedis</taxon>
        <taxon>Mucoromycota</taxon>
        <taxon>Mucoromycotina</taxon>
        <taxon>Mucoromycetes</taxon>
        <taxon>Mucorales</taxon>
        <taxon>Mucorineae</taxon>
        <taxon>Mucoraceae</taxon>
        <taxon>Mucor</taxon>
    </lineage>
</organism>
<keyword evidence="2" id="KW-1185">Reference proteome</keyword>
<evidence type="ECO:0000313" key="1">
    <source>
        <dbReference type="EMBL" id="GAN03875.1"/>
    </source>
</evidence>
<sequence length="176" mass="20441">MVYDIEDNFPISECLQNESIRMIPAEKHFAVVTMTRYYLKTCVFQALEDILSTDKFYHSRKMSAHTCAFDYYETICDKIWQHVLESIYETDCLLEYPSNMDVMDIEFTLESYNSFKVAFTEYMLNEIPTASQAGRLQHYTDKPPGTSCWCTPNCKVSPQHHSRVFSASSLCVSQTI</sequence>
<reference evidence="1" key="1">
    <citation type="submission" date="2014-09" db="EMBL/GenBank/DDBJ databases">
        <title>Draft genome sequence of an oleaginous Mucoromycotina fungus Mucor ambiguus NBRC6742.</title>
        <authorList>
            <person name="Takeda I."/>
            <person name="Yamane N."/>
            <person name="Morita T."/>
            <person name="Tamano K."/>
            <person name="Machida M."/>
            <person name="Baker S."/>
            <person name="Koike H."/>
        </authorList>
    </citation>
    <scope>NUCLEOTIDE SEQUENCE</scope>
    <source>
        <strain evidence="1">NBRC 6742</strain>
    </source>
</reference>
<name>A0A0C9LTN3_9FUNG</name>
<evidence type="ECO:0000313" key="2">
    <source>
        <dbReference type="Proteomes" id="UP000053815"/>
    </source>
</evidence>
<dbReference type="EMBL" id="DF836339">
    <property type="protein sequence ID" value="GAN03875.1"/>
    <property type="molecule type" value="Genomic_DNA"/>
</dbReference>
<dbReference type="AlphaFoldDB" id="A0A0C9LTN3"/>
<protein>
    <submittedName>
        <fullName evidence="1">Uncharacterized protein</fullName>
    </submittedName>
</protein>
<dbReference type="Proteomes" id="UP000053815">
    <property type="component" value="Unassembled WGS sequence"/>
</dbReference>